<dbReference type="InterPro" id="IPR014917">
    <property type="entry name" value="DUF1800"/>
</dbReference>
<proteinExistence type="predicted"/>
<accession>A0ABZ0PMD1</accession>
<dbReference type="RefSeq" id="WP_318650850.1">
    <property type="nucleotide sequence ID" value="NZ_CP137852.1"/>
</dbReference>
<organism evidence="1 2">
    <name type="scientific">Sediminicoccus rosea</name>
    <dbReference type="NCBI Taxonomy" id="1225128"/>
    <lineage>
        <taxon>Bacteria</taxon>
        <taxon>Pseudomonadati</taxon>
        <taxon>Pseudomonadota</taxon>
        <taxon>Alphaproteobacteria</taxon>
        <taxon>Acetobacterales</taxon>
        <taxon>Roseomonadaceae</taxon>
        <taxon>Sediminicoccus</taxon>
    </lineage>
</organism>
<keyword evidence="2" id="KW-1185">Reference proteome</keyword>
<dbReference type="EMBL" id="CP137852">
    <property type="protein sequence ID" value="WPB86894.1"/>
    <property type="molecule type" value="Genomic_DNA"/>
</dbReference>
<dbReference type="Proteomes" id="UP001305521">
    <property type="component" value="Chromosome"/>
</dbReference>
<evidence type="ECO:0000313" key="1">
    <source>
        <dbReference type="EMBL" id="WPB86894.1"/>
    </source>
</evidence>
<evidence type="ECO:0000313" key="2">
    <source>
        <dbReference type="Proteomes" id="UP001305521"/>
    </source>
</evidence>
<reference evidence="1 2" key="1">
    <citation type="submission" date="2023-11" db="EMBL/GenBank/DDBJ databases">
        <title>Arctic aerobic anoxygenic photoheterotroph Sediminicoccus rosea KRV36 adapts its photosynthesis to long days of polar summer.</title>
        <authorList>
            <person name="Tomasch J."/>
            <person name="Kopejtka K."/>
            <person name="Bily T."/>
            <person name="Gardiner A.T."/>
            <person name="Gardian Z."/>
            <person name="Shivaramu S."/>
            <person name="Koblizek M."/>
            <person name="Engelhardt F."/>
            <person name="Kaftan D."/>
        </authorList>
    </citation>
    <scope>NUCLEOTIDE SEQUENCE [LARGE SCALE GENOMIC DNA]</scope>
    <source>
        <strain evidence="1 2">R-30</strain>
    </source>
</reference>
<dbReference type="Pfam" id="PF08811">
    <property type="entry name" value="DUF1800"/>
    <property type="match status" value="1"/>
</dbReference>
<protein>
    <submittedName>
        <fullName evidence="1">DUF1800 domain-containing protein</fullName>
    </submittedName>
</protein>
<sequence>MTPAAAHAAIRFGLGARPGAPVPDDPRAWLLAQVRPLDAIEGPSLDDIRVILNETDRQGSARLRNSLAEADSRAWATRMLTTDAPFAERWCEFWSNHFAISRRGGILIGFSGHFHQTAIRSHVFGRFEDLLLAAYQHPAMLAYLDQSASIGPRSRAGQRRNRGLNENLARECLELHSVTPAAGYTQADVTALAQVLTGWSIGRGAGAGESAGAVFRPDAHEPGPKTVLGQEFPEGKEGGVLALRFLARHPSTHRALAQKLARHFIADDPPPAAVARLEAALRDTQGDLSAAARAVIAEPAAWQPLTKIRSAQDYAIAVLRGLGEPAQSAPALLTTLARLNQRLWTPPAPIGWPDEAGAWAAPEQLMRRVDWANELSARAELGQRLPLAQMVEAFLGPLARAETVTAARRAGSLQEAVLLVLASPEAQRR</sequence>
<name>A0ABZ0PMD1_9PROT</name>
<gene>
    <name evidence="1" type="ORF">R9Z33_08450</name>
</gene>